<dbReference type="SUPFAM" id="SSF53098">
    <property type="entry name" value="Ribonuclease H-like"/>
    <property type="match status" value="1"/>
</dbReference>
<feature type="region of interest" description="Disordered" evidence="2">
    <location>
        <begin position="567"/>
        <end position="602"/>
    </location>
</feature>
<feature type="region of interest" description="Disordered" evidence="2">
    <location>
        <begin position="656"/>
        <end position="694"/>
    </location>
</feature>
<keyword evidence="5" id="KW-1185">Reference proteome</keyword>
<protein>
    <recommendedName>
        <fullName evidence="3">Integrase catalytic domain-containing protein</fullName>
    </recommendedName>
</protein>
<proteinExistence type="predicted"/>
<accession>A0ABP0P7H1</accession>
<feature type="region of interest" description="Disordered" evidence="2">
    <location>
        <begin position="816"/>
        <end position="888"/>
    </location>
</feature>
<evidence type="ECO:0000313" key="5">
    <source>
        <dbReference type="Proteomes" id="UP001642484"/>
    </source>
</evidence>
<feature type="compositionally biased region" description="Basic and acidic residues" evidence="2">
    <location>
        <begin position="36"/>
        <end position="47"/>
    </location>
</feature>
<organism evidence="4 5">
    <name type="scientific">Durusdinium trenchii</name>
    <dbReference type="NCBI Taxonomy" id="1381693"/>
    <lineage>
        <taxon>Eukaryota</taxon>
        <taxon>Sar</taxon>
        <taxon>Alveolata</taxon>
        <taxon>Dinophyceae</taxon>
        <taxon>Suessiales</taxon>
        <taxon>Symbiodiniaceae</taxon>
        <taxon>Durusdinium</taxon>
    </lineage>
</organism>
<dbReference type="InterPro" id="IPR036397">
    <property type="entry name" value="RNaseH_sf"/>
</dbReference>
<dbReference type="EMBL" id="CAXAMN010022695">
    <property type="protein sequence ID" value="CAK9072012.1"/>
    <property type="molecule type" value="Genomic_DNA"/>
</dbReference>
<feature type="coiled-coil region" evidence="1">
    <location>
        <begin position="742"/>
        <end position="772"/>
    </location>
</feature>
<dbReference type="SMART" id="SM00343">
    <property type="entry name" value="ZnF_C2HC"/>
    <property type="match status" value="1"/>
</dbReference>
<dbReference type="PROSITE" id="PS50994">
    <property type="entry name" value="INTEGRASE"/>
    <property type="match status" value="1"/>
</dbReference>
<gene>
    <name evidence="4" type="ORF">CCMP2556_LOCUS35418</name>
</gene>
<evidence type="ECO:0000313" key="4">
    <source>
        <dbReference type="EMBL" id="CAK9072012.1"/>
    </source>
</evidence>
<comment type="caution">
    <text evidence="4">The sequence shown here is derived from an EMBL/GenBank/DDBJ whole genome shotgun (WGS) entry which is preliminary data.</text>
</comment>
<name>A0ABP0P7H1_9DINO</name>
<feature type="region of interest" description="Disordered" evidence="2">
    <location>
        <begin position="1"/>
        <end position="56"/>
    </location>
</feature>
<evidence type="ECO:0000256" key="1">
    <source>
        <dbReference type="SAM" id="Coils"/>
    </source>
</evidence>
<sequence>MYRGRSGKGSTMSEEEHEPRRTGGGFAAASTGGHAGRTEGAPRDRDPPPAYDGENPEVTFRQYEKQVALWEFETEVPKPKRGIKLLRQLSGVAMTAVDDMEISEIASEQGVKNILGKLRDYFLPHLEVSLPRAFEVAVYGPPRGNKGSFAEYTKRMERAFINLAKEGVDLPDGAKGYILYRQALRRLDKVIKEKDKAKGNYVTEESYVLEGSSGIHYEADGDGVAAWEDDDENYVFLADGDLDEVMDEQDVMNALASYNDTRQALKDQRLGRGFFPGKGKGKINAFQKGKDKGKRRVHIEQLKLRTRCRKCLQVGHWERECQNPPASQAGKGESRTFYVGLRSESDSFSTSQHDFWLRQFVKESRARQETSTEFNNGANPSKRYMERACMVKEGKVNFCGVTTQAIEGIVDTAAEGGLIGKESLHRLKRELAGRGLRIKWIPKQSFAKGVGGNAVVEGVALIPLGLGGINGVLETTVVQGDVPFLLPVKLLRALEAVIDLKNMVMQVPSHQVFLPLRELASGHVAVNVMSFAEGKFLVPPEAGTQEMESLCFATTAMPAQSLFAGAQFDRPGDASRPSPPHGVAAEESQSIGGRYSFHGPSADGSRDITEAWCLDLDSQRPGRKSLETIADYYSEVIMHAQVLKPLQSKNVQKKIKDGPLSMKYQKGKPTSPKSPSTSTPAPRTPMRSEGKIMDDAMMATPPSRGETLEALMAMKQDLRVEMGTHAQIMLQQLRNEQAASSVQQSQMNAVQLQQIAEEVKRATVANREQEIRQEKLMQMLIQEITSTKTEQALPVRAPGRGLDRQEGWTEEGTHVLEMRPTPMRPLRMDRREGPGRPRRGEDGSFIPEPKKVQESEEGGLSGGSYGGEQLVSGVGEQQQSGKRASGGCGGVRRLGDGWTRRCTSSAIRWARRAQQGSNPLVETYGNYWMKNATGDWIEASHIIPKDAVEIYVQVRHTRKGEFQDMWEDSKSSHFSRKERQMLSTAMKKMPAAGKVLSEVFCPPRITKLLRKRGYDVGTSFDLQTGWDLSKPEERKAMWKALREEQPEVILACPPCKAFSRMQAVNWGRMDPKKRVHLLQTGREHLHLAIAVLRWQLRRGGAILFEHPDGATSWQEPELQSLAASRGVQTVVCPGDYNPTEEEKKAVMRVHRAVGHPQDREFIRFLRAARVRGEIVQWAAKKFKCDVCVSQRDIPKHHDRLPCQGLTSPTGSWGWICSMCRHPETGSKQTVPVLNILDWGTNYQMCEVLLGKNPSEVWEAYMSTWARTFGHPEVITCDAGREFLGEFIQKAAAEGIVIHQIASKARWQQGKTERHGGLFKELLEKARSEVVIQSTKDLKQLMVEVEQAKNRYSNRSGFAPIQRQIGQWPRLPTSIISDEAIDPTLLNGVITDDLEKLHHMRNIAHKAFCEHNAKSTLKRALRARPRVWVDYKPGEYVFVFRVPRMKKRTHGGPVDDASLSTKARWVGPGVVIAPDGANLWVSMLGELWKVAREQCRPATNDEKMGIEAVVQECQELIEELKRGSHRLGYKDLSQEEFPPEEGGVPETPPVNVDRPPIDPRSHEVQEALRQSELDANRLDGVPGPTSGPIYRWQQRARQDHIAPYFEDQEWFLAEAEEALEEESQTRQTKIRQLAKTRAEKDEWSLDWKVGTLTRHHRRKRKAKFDPKLNSDAPLPWTFLTERRETHVRKAHEWVMEEDDWQTPQRRSLDEWWKGKTVFYLKEIKEAKNYVAEKKGQDEVSLSKESPQDQEEWKISDLSEWNKVTQSGAVKVLGLEESRQIREELKQQGQEDRILPTKIARRYKPGEQPGEPAMKKSRLCIRGDLDPDILDLERFSPTLNTVNFNVLLQIAANENMKATVGDLKNAFCQSQPLHRPKGRLYFQQPKEGVSGLHPEQIVQIIAGCYGLVDAPLHWRKSLTEDLKALGYEMSALDPCIMKLYDRTRKRLLGGHRHRSGRPVHDGGFLVDMRKFIEERLHPVDLEKGRRSQKKEMANEAEISAARDILQLNQVVTDIKAHSELSLKVQPLKKMRLSVVTDASFANAGFHSQGGHLVLAHENNLRDGAAVTTNVLAWRSGKLQRIVNSTLELTDGTFNIKVWRSRLEGEELLVMSSELSE</sequence>
<dbReference type="Proteomes" id="UP001642484">
    <property type="component" value="Unassembled WGS sequence"/>
</dbReference>
<keyword evidence="1" id="KW-0175">Coiled coil</keyword>
<feature type="domain" description="Integrase catalytic" evidence="3">
    <location>
        <begin position="1204"/>
        <end position="1367"/>
    </location>
</feature>
<dbReference type="InterPro" id="IPR001584">
    <property type="entry name" value="Integrase_cat-core"/>
</dbReference>
<reference evidence="4 5" key="1">
    <citation type="submission" date="2024-02" db="EMBL/GenBank/DDBJ databases">
        <authorList>
            <person name="Chen Y."/>
            <person name="Shah S."/>
            <person name="Dougan E. K."/>
            <person name="Thang M."/>
            <person name="Chan C."/>
        </authorList>
    </citation>
    <scope>NUCLEOTIDE SEQUENCE [LARGE SCALE GENOMIC DNA]</scope>
</reference>
<dbReference type="InterPro" id="IPR001878">
    <property type="entry name" value="Znf_CCHC"/>
</dbReference>
<dbReference type="InterPro" id="IPR012337">
    <property type="entry name" value="RNaseH-like_sf"/>
</dbReference>
<evidence type="ECO:0000256" key="2">
    <source>
        <dbReference type="SAM" id="MobiDB-lite"/>
    </source>
</evidence>
<feature type="compositionally biased region" description="Low complexity" evidence="2">
    <location>
        <begin position="669"/>
        <end position="685"/>
    </location>
</feature>
<feature type="compositionally biased region" description="Basic and acidic residues" evidence="2">
    <location>
        <begin position="826"/>
        <end position="854"/>
    </location>
</feature>
<dbReference type="Gene3D" id="3.30.420.10">
    <property type="entry name" value="Ribonuclease H-like superfamily/Ribonuclease H"/>
    <property type="match status" value="1"/>
</dbReference>
<feature type="region of interest" description="Disordered" evidence="2">
    <location>
        <begin position="1534"/>
        <end position="1561"/>
    </location>
</feature>
<evidence type="ECO:0000259" key="3">
    <source>
        <dbReference type="PROSITE" id="PS50994"/>
    </source>
</evidence>